<dbReference type="PIR" id="B99232">
    <property type="entry name" value="B99232"/>
</dbReference>
<dbReference type="AlphaFoldDB" id="Q7LXG0"/>
<dbReference type="SUPFAM" id="SSF53335">
    <property type="entry name" value="S-adenosyl-L-methionine-dependent methyltransferases"/>
    <property type="match status" value="1"/>
</dbReference>
<keyword evidence="2" id="KW-1185">Reference proteome</keyword>
<evidence type="ECO:0008006" key="3">
    <source>
        <dbReference type="Google" id="ProtNLM"/>
    </source>
</evidence>
<name>Q7LXG0_SACS2</name>
<dbReference type="InParanoid" id="Q7LXG0"/>
<dbReference type="PATRIC" id="fig|273057.12.peg.829"/>
<accession>Q7LXG0</accession>
<dbReference type="STRING" id="273057.SSO0817"/>
<dbReference type="EMBL" id="AE006641">
    <property type="protein sequence ID" value="AAK41113.1"/>
    <property type="molecule type" value="Genomic_DNA"/>
</dbReference>
<dbReference type="eggNOG" id="arCOG01773">
    <property type="taxonomic scope" value="Archaea"/>
</dbReference>
<evidence type="ECO:0000313" key="1">
    <source>
        <dbReference type="EMBL" id="AAK41113.1"/>
    </source>
</evidence>
<organism evidence="1 2">
    <name type="scientific">Saccharolobus solfataricus (strain ATCC 35092 / DSM 1617 / JCM 11322 / P2)</name>
    <name type="common">Sulfolobus solfataricus</name>
    <dbReference type="NCBI Taxonomy" id="273057"/>
    <lineage>
        <taxon>Archaea</taxon>
        <taxon>Thermoproteota</taxon>
        <taxon>Thermoprotei</taxon>
        <taxon>Sulfolobales</taxon>
        <taxon>Sulfolobaceae</taxon>
        <taxon>Saccharolobus</taxon>
    </lineage>
</organism>
<gene>
    <name evidence="1" type="ordered locus">SSO0817</name>
</gene>
<dbReference type="Proteomes" id="UP000001974">
    <property type="component" value="Chromosome"/>
</dbReference>
<dbReference type="HOGENOM" id="CLU_2257488_0_0_2"/>
<reference evidence="2" key="1">
    <citation type="journal article" date="2001" name="Proc. Natl. Acad. Sci. U.S.A.">
        <title>The complete genome of the crenarchaeon Sulfolobus solfataricus P2.</title>
        <authorList>
            <person name="She Q."/>
            <person name="Singh R.K."/>
            <person name="Confalonieri F."/>
            <person name="Zivanovic Y."/>
            <person name="Allard G."/>
            <person name="Awayez M.J."/>
            <person name="Chan-Weiher C.C.-Y."/>
            <person name="Clausen I.G."/>
            <person name="Curtis B.A."/>
            <person name="De Moors A."/>
            <person name="Erauso G."/>
            <person name="Fletcher C."/>
            <person name="Gordon P.M.K."/>
            <person name="Heikamp-de Jong I."/>
            <person name="Jeffries A.C."/>
            <person name="Kozera C.J."/>
            <person name="Medina N."/>
            <person name="Peng X."/>
            <person name="Thi-Ngoc H.P."/>
            <person name="Redder P."/>
            <person name="Schenk M.E."/>
            <person name="Theriault C."/>
            <person name="Tolstrup N."/>
            <person name="Charlebois R.L."/>
            <person name="Doolittle W.F."/>
            <person name="Duguet M."/>
            <person name="Gaasterland T."/>
            <person name="Garrett R.A."/>
            <person name="Ragan M.A."/>
            <person name="Sensen C.W."/>
            <person name="Van der Oost J."/>
        </authorList>
    </citation>
    <scope>NUCLEOTIDE SEQUENCE [LARGE SCALE GENOMIC DNA]</scope>
    <source>
        <strain evidence="2">ATCC 35092 / DSM 1617 / JCM 11322 / P2</strain>
    </source>
</reference>
<sequence length="113" mass="13076">MYSYMPKDPIKEFYEQHYAKLELTAHMLRRIKLTEDAIEKFAKSKESILEIGCGTGENLSYYVNKFHFTNAYCVEIASFAEMEIREKGITPFILDVNVTEIPLEISSIDVLGR</sequence>
<dbReference type="PaxDb" id="273057-SSO0817"/>
<dbReference type="Gene3D" id="3.40.50.150">
    <property type="entry name" value="Vaccinia Virus protein VP39"/>
    <property type="match status" value="1"/>
</dbReference>
<protein>
    <recommendedName>
        <fullName evidence="3">Class I SAM-dependent methyltransferase</fullName>
    </recommendedName>
</protein>
<dbReference type="EnsemblBacteria" id="AAK41113">
    <property type="protein sequence ID" value="AAK41113"/>
    <property type="gene ID" value="SSO0817"/>
</dbReference>
<proteinExistence type="predicted"/>
<dbReference type="InterPro" id="IPR029063">
    <property type="entry name" value="SAM-dependent_MTases_sf"/>
</dbReference>
<dbReference type="KEGG" id="sso:SSO0817"/>
<evidence type="ECO:0000313" key="2">
    <source>
        <dbReference type="Proteomes" id="UP000001974"/>
    </source>
</evidence>